<feature type="domain" description="GYF" evidence="1">
    <location>
        <begin position="1"/>
        <end position="46"/>
    </location>
</feature>
<dbReference type="PROSITE" id="PS50829">
    <property type="entry name" value="GYF"/>
    <property type="match status" value="1"/>
</dbReference>
<protein>
    <recommendedName>
        <fullName evidence="1">GYF domain-containing protein</fullName>
    </recommendedName>
</protein>
<dbReference type="AlphaFoldDB" id="A0A0F7S286"/>
<dbReference type="EMBL" id="CCFA01003915">
    <property type="protein sequence ID" value="CDS01414.1"/>
    <property type="molecule type" value="Genomic_DNA"/>
</dbReference>
<evidence type="ECO:0000259" key="1">
    <source>
        <dbReference type="PROSITE" id="PS50829"/>
    </source>
</evidence>
<proteinExistence type="predicted"/>
<dbReference type="Gene3D" id="3.30.1490.40">
    <property type="match status" value="1"/>
</dbReference>
<dbReference type="SUPFAM" id="SSF55277">
    <property type="entry name" value="GYF domain"/>
    <property type="match status" value="1"/>
</dbReference>
<organism evidence="2 3">
    <name type="scientific">Sporisorium scitamineum</name>
    <dbReference type="NCBI Taxonomy" id="49012"/>
    <lineage>
        <taxon>Eukaryota</taxon>
        <taxon>Fungi</taxon>
        <taxon>Dikarya</taxon>
        <taxon>Basidiomycota</taxon>
        <taxon>Ustilaginomycotina</taxon>
        <taxon>Ustilaginomycetes</taxon>
        <taxon>Ustilaginales</taxon>
        <taxon>Ustilaginaceae</taxon>
        <taxon>Sporisorium</taxon>
    </lineage>
</organism>
<name>A0A0F7S286_9BASI</name>
<evidence type="ECO:0000313" key="2">
    <source>
        <dbReference type="EMBL" id="CDS01414.1"/>
    </source>
</evidence>
<dbReference type="InterPro" id="IPR003169">
    <property type="entry name" value="GYF"/>
</dbReference>
<sequence>MGIFGPFSLANLKSWAEQGYFGDAGERILLRSTGSKDAWLTYNDVVTNGK</sequence>
<dbReference type="Proteomes" id="UP000242770">
    <property type="component" value="Unassembled WGS sequence"/>
</dbReference>
<dbReference type="InterPro" id="IPR035445">
    <property type="entry name" value="GYF-like_dom_sf"/>
</dbReference>
<dbReference type="STRING" id="49012.A0A0F7S286"/>
<gene>
    <name evidence="2" type="primary">SSCI66020.1</name>
</gene>
<evidence type="ECO:0000313" key="3">
    <source>
        <dbReference type="Proteomes" id="UP000242770"/>
    </source>
</evidence>
<keyword evidence="3" id="KW-1185">Reference proteome</keyword>
<accession>A0A0F7S286</accession>
<reference evidence="3" key="1">
    <citation type="submission" date="2014-06" db="EMBL/GenBank/DDBJ databases">
        <authorList>
            <person name="Berkman P.J."/>
        </authorList>
    </citation>
    <scope>NUCLEOTIDE SEQUENCE [LARGE SCALE GENOMIC DNA]</scope>
</reference>